<feature type="compositionally biased region" description="Basic and acidic residues" evidence="2">
    <location>
        <begin position="64"/>
        <end position="76"/>
    </location>
</feature>
<dbReference type="AlphaFoldDB" id="A0A8E0RUK4"/>
<evidence type="ECO:0000256" key="2">
    <source>
        <dbReference type="SAM" id="MobiDB-lite"/>
    </source>
</evidence>
<dbReference type="EMBL" id="LUCM01008480">
    <property type="protein sequence ID" value="KAA0188327.1"/>
    <property type="molecule type" value="Genomic_DNA"/>
</dbReference>
<dbReference type="InterPro" id="IPR039889">
    <property type="entry name" value="CCD33"/>
</dbReference>
<dbReference type="Proteomes" id="UP000728185">
    <property type="component" value="Unassembled WGS sequence"/>
</dbReference>
<name>A0A8E0RUK4_9TREM</name>
<evidence type="ECO:0000313" key="3">
    <source>
        <dbReference type="EMBL" id="KAA0188327.1"/>
    </source>
</evidence>
<feature type="region of interest" description="Disordered" evidence="2">
    <location>
        <begin position="400"/>
        <end position="507"/>
    </location>
</feature>
<feature type="region of interest" description="Disordered" evidence="2">
    <location>
        <begin position="51"/>
        <end position="105"/>
    </location>
</feature>
<reference evidence="3" key="1">
    <citation type="submission" date="2019-05" db="EMBL/GenBank/DDBJ databases">
        <title>Annotation for the trematode Fasciolopsis buski.</title>
        <authorList>
            <person name="Choi Y.-J."/>
        </authorList>
    </citation>
    <scope>NUCLEOTIDE SEQUENCE</scope>
    <source>
        <strain evidence="3">HT</strain>
        <tissue evidence="3">Whole worm</tissue>
    </source>
</reference>
<gene>
    <name evidence="3" type="ORF">FBUS_01038</name>
</gene>
<protein>
    <submittedName>
        <fullName evidence="3">Normocyte binding protein 2a</fullName>
    </submittedName>
</protein>
<dbReference type="OrthoDB" id="552574at2759"/>
<sequence length="507" mass="58631">MNGFDQENEEMSLLYYRPMTSELNSDVMDPDMDGNGYDRLADARASHHLIADPLAAERNQNGNRPRDGSEVGREQDELQNGKSRPNDGKYVNNGPGTNPKPFDLTENDTRLLSRRQPMASNLDMDYNGLPTSPIDLNNWDWLRLDALGPGWEQALRDVPVNRREALNLLIIMKKKLLRAANELTFYKERVTLLQEQLIYQKKNEEKFIRLRAAYKAQNEEFEQLKEKVGKIPGLERTVRQQEELISRLEGFLDRQRLRQVNNALNNQTTLGDHNTTSILDVLPSSPSPVPITTDTAAATALRNLSNENENLRQTVTELNRTVRNLAQQQQDDHLRLKQQEEKYREELEALREHQNRLSQQQTIRNRQIEQMKEQDNQRKEKMDLYRLIDAADERIKNLEEELELRDRRPNPGSNPGPSMYPRKQPGYKEPPWRYSGQDKSGSRLPPMTGGFRERLNGARRHPHDYVTTHGSDSGLTRRPLQPGPFRMRRGSSVGDEDWFGDLGSDDF</sequence>
<keyword evidence="1" id="KW-0175">Coiled coil</keyword>
<dbReference type="GO" id="GO:0005777">
    <property type="term" value="C:peroxisome"/>
    <property type="evidence" value="ECO:0007669"/>
    <property type="project" value="TreeGrafter"/>
</dbReference>
<keyword evidence="4" id="KW-1185">Reference proteome</keyword>
<dbReference type="PANTHER" id="PTHR21623">
    <property type="entry name" value="SPERIOLIN-BINDING FACTOR"/>
    <property type="match status" value="1"/>
</dbReference>
<feature type="compositionally biased region" description="Acidic residues" evidence="2">
    <location>
        <begin position="494"/>
        <end position="507"/>
    </location>
</feature>
<accession>A0A8E0RUK4</accession>
<evidence type="ECO:0000313" key="4">
    <source>
        <dbReference type="Proteomes" id="UP000728185"/>
    </source>
</evidence>
<proteinExistence type="predicted"/>
<evidence type="ECO:0000256" key="1">
    <source>
        <dbReference type="SAM" id="Coils"/>
    </source>
</evidence>
<feature type="coiled-coil region" evidence="1">
    <location>
        <begin position="176"/>
        <end position="227"/>
    </location>
</feature>
<organism evidence="3 4">
    <name type="scientific">Fasciolopsis buskii</name>
    <dbReference type="NCBI Taxonomy" id="27845"/>
    <lineage>
        <taxon>Eukaryota</taxon>
        <taxon>Metazoa</taxon>
        <taxon>Spiralia</taxon>
        <taxon>Lophotrochozoa</taxon>
        <taxon>Platyhelminthes</taxon>
        <taxon>Trematoda</taxon>
        <taxon>Digenea</taxon>
        <taxon>Plagiorchiida</taxon>
        <taxon>Echinostomata</taxon>
        <taxon>Echinostomatoidea</taxon>
        <taxon>Fasciolidae</taxon>
        <taxon>Fasciolopsis</taxon>
    </lineage>
</organism>
<comment type="caution">
    <text evidence="3">The sequence shown here is derived from an EMBL/GenBank/DDBJ whole genome shotgun (WGS) entry which is preliminary data.</text>
</comment>
<feature type="compositionally biased region" description="Basic and acidic residues" evidence="2">
    <location>
        <begin position="400"/>
        <end position="409"/>
    </location>
</feature>
<dbReference type="PANTHER" id="PTHR21623:SF2">
    <property type="entry name" value="COILED-COIL DOMAIN-CONTAINING PROTEIN 33"/>
    <property type="match status" value="1"/>
</dbReference>